<dbReference type="Proteomes" id="UP000005237">
    <property type="component" value="Unassembled WGS sequence"/>
</dbReference>
<dbReference type="InterPro" id="IPR008972">
    <property type="entry name" value="Cupredoxin"/>
</dbReference>
<evidence type="ECO:0000256" key="2">
    <source>
        <dbReference type="ARBA" id="ARBA00022729"/>
    </source>
</evidence>
<dbReference type="GO" id="GO:0048013">
    <property type="term" value="P:ephrin receptor signaling pathway"/>
    <property type="evidence" value="ECO:0007669"/>
    <property type="project" value="TreeGrafter"/>
</dbReference>
<evidence type="ECO:0000256" key="6">
    <source>
        <dbReference type="PROSITE-ProRule" id="PRU00884"/>
    </source>
</evidence>
<reference evidence="10" key="1">
    <citation type="submission" date="2010-08" db="EMBL/GenBank/DDBJ databases">
        <authorList>
            <consortium name="Caenorhabditis japonica Sequencing Consortium"/>
            <person name="Wilson R.K."/>
        </authorList>
    </citation>
    <scope>NUCLEOTIDE SEQUENCE [LARGE SCALE GENOMIC DNA]</scope>
    <source>
        <strain evidence="10">DF5081</strain>
    </source>
</reference>
<evidence type="ECO:0000259" key="8">
    <source>
        <dbReference type="PROSITE" id="PS51551"/>
    </source>
</evidence>
<evidence type="ECO:0000256" key="4">
    <source>
        <dbReference type="ARBA" id="ARBA00023157"/>
    </source>
</evidence>
<evidence type="ECO:0000256" key="3">
    <source>
        <dbReference type="ARBA" id="ARBA00023136"/>
    </source>
</evidence>
<dbReference type="GO" id="GO:0005886">
    <property type="term" value="C:plasma membrane"/>
    <property type="evidence" value="ECO:0007669"/>
    <property type="project" value="TreeGrafter"/>
</dbReference>
<sequence>MYANLRHFGVSPREFKGGYQNTLKIERRETRRGAGQSRRSAARTSSTFLPDGVVMQISILLLLSLLTSLGWTRKIPDINWISTNPIFDVSNTDHVISVRIGDRVSIKCPKSDGAGKYEYSYIYMVSDEEYDHCFLAKPRLVGACDNQTINVKNLTLLSAIQFYFQASINIVFRSFTPTPGGFEFQPGHNYFLISTSDGTQEGIDRKKDGLCTTKQMKIKFEVESDRRGIESPKFAARTFKKDRDVEQSTPVLYLVHDGSDIDDDDGGSNACSYLVSISALLIYRYLL</sequence>
<dbReference type="PANTHER" id="PTHR11304:SF29">
    <property type="entry name" value="EPHRIN"/>
    <property type="match status" value="1"/>
</dbReference>
<comment type="subcellular location">
    <subcellularLocation>
        <location evidence="1">Membrane</location>
    </subcellularLocation>
</comment>
<reference evidence="9" key="2">
    <citation type="submission" date="2022-06" db="UniProtKB">
        <authorList>
            <consortium name="EnsemblMetazoa"/>
        </authorList>
    </citation>
    <scope>IDENTIFICATION</scope>
    <source>
        <strain evidence="9">DF5081</strain>
    </source>
</reference>
<dbReference type="CDD" id="cd02675">
    <property type="entry name" value="Ephrin_ectodomain"/>
    <property type="match status" value="1"/>
</dbReference>
<name>A0A8R1HSN2_CAEJA</name>
<evidence type="ECO:0000256" key="5">
    <source>
        <dbReference type="ARBA" id="ARBA00023180"/>
    </source>
</evidence>
<dbReference type="Gene3D" id="2.60.40.420">
    <property type="entry name" value="Cupredoxins - blue copper proteins"/>
    <property type="match status" value="1"/>
</dbReference>
<dbReference type="PROSITE" id="PS51551">
    <property type="entry name" value="EPHRIN_RBD_2"/>
    <property type="match status" value="1"/>
</dbReference>
<proteinExistence type="inferred from homology"/>
<comment type="similarity">
    <text evidence="6 7">Belongs to the ephrin family.</text>
</comment>
<keyword evidence="5" id="KW-0325">Glycoprotein</keyword>
<accession>A0A8R1HSN2</accession>
<organism evidence="9 10">
    <name type="scientific">Caenorhabditis japonica</name>
    <dbReference type="NCBI Taxonomy" id="281687"/>
    <lineage>
        <taxon>Eukaryota</taxon>
        <taxon>Metazoa</taxon>
        <taxon>Ecdysozoa</taxon>
        <taxon>Nematoda</taxon>
        <taxon>Chromadorea</taxon>
        <taxon>Rhabditida</taxon>
        <taxon>Rhabditina</taxon>
        <taxon>Rhabditomorpha</taxon>
        <taxon>Rhabditoidea</taxon>
        <taxon>Rhabditidae</taxon>
        <taxon>Peloderinae</taxon>
        <taxon>Caenorhabditis</taxon>
    </lineage>
</organism>
<dbReference type="Pfam" id="PF00812">
    <property type="entry name" value="Ephrin"/>
    <property type="match status" value="1"/>
</dbReference>
<keyword evidence="3 7" id="KW-0472">Membrane</keyword>
<feature type="domain" description="Ephrin RBD" evidence="8">
    <location>
        <begin position="73"/>
        <end position="222"/>
    </location>
</feature>
<evidence type="ECO:0000313" key="9">
    <source>
        <dbReference type="EnsemblMetazoa" id="CJA07765b.1"/>
    </source>
</evidence>
<evidence type="ECO:0000313" key="10">
    <source>
        <dbReference type="Proteomes" id="UP000005237"/>
    </source>
</evidence>
<dbReference type="InterPro" id="IPR031328">
    <property type="entry name" value="Ephrin"/>
</dbReference>
<keyword evidence="10" id="KW-1185">Reference proteome</keyword>
<keyword evidence="2" id="KW-0732">Signal</keyword>
<dbReference type="SUPFAM" id="SSF49503">
    <property type="entry name" value="Cupredoxins"/>
    <property type="match status" value="1"/>
</dbReference>
<dbReference type="PANTHER" id="PTHR11304">
    <property type="entry name" value="EPHRIN"/>
    <property type="match status" value="1"/>
</dbReference>
<evidence type="ECO:0000256" key="7">
    <source>
        <dbReference type="RuleBase" id="RU004375"/>
    </source>
</evidence>
<keyword evidence="4" id="KW-1015">Disulfide bond</keyword>
<evidence type="ECO:0000256" key="1">
    <source>
        <dbReference type="ARBA" id="ARBA00004370"/>
    </source>
</evidence>
<protein>
    <submittedName>
        <fullName evidence="9">Ephrin RBD domain-containing protein</fullName>
    </submittedName>
</protein>
<dbReference type="GO" id="GO:0007411">
    <property type="term" value="P:axon guidance"/>
    <property type="evidence" value="ECO:0007669"/>
    <property type="project" value="TreeGrafter"/>
</dbReference>
<comment type="caution">
    <text evidence="6">Lacks conserved residue(s) required for the propagation of feature annotation.</text>
</comment>
<dbReference type="InterPro" id="IPR001799">
    <property type="entry name" value="Ephrin_RBD"/>
</dbReference>
<dbReference type="PRINTS" id="PR01347">
    <property type="entry name" value="EPHRIN"/>
</dbReference>
<dbReference type="EnsemblMetazoa" id="CJA07765b.1">
    <property type="protein sequence ID" value="CJA07765b.1"/>
    <property type="gene ID" value="WBGene00126969"/>
</dbReference>
<dbReference type="AlphaFoldDB" id="A0A8R1HSN2"/>
<dbReference type="GO" id="GO:0046875">
    <property type="term" value="F:ephrin receptor binding"/>
    <property type="evidence" value="ECO:0007669"/>
    <property type="project" value="TreeGrafter"/>
</dbReference>